<feature type="compositionally biased region" description="Basic and acidic residues" evidence="1">
    <location>
        <begin position="77"/>
        <end position="100"/>
    </location>
</feature>
<keyword evidence="3" id="KW-1185">Reference proteome</keyword>
<reference evidence="2 3" key="1">
    <citation type="submission" date="2016-11" db="EMBL/GenBank/DDBJ databases">
        <title>The macronuclear genome of Stentor coeruleus: a giant cell with tiny introns.</title>
        <authorList>
            <person name="Slabodnick M."/>
            <person name="Ruby J.G."/>
            <person name="Reiff S.B."/>
            <person name="Swart E.C."/>
            <person name="Gosai S."/>
            <person name="Prabakaran S."/>
            <person name="Witkowska E."/>
            <person name="Larue G.E."/>
            <person name="Fisher S."/>
            <person name="Freeman R.M."/>
            <person name="Gunawardena J."/>
            <person name="Chu W."/>
            <person name="Stover N.A."/>
            <person name="Gregory B.D."/>
            <person name="Nowacki M."/>
            <person name="Derisi J."/>
            <person name="Roy S.W."/>
            <person name="Marshall W.F."/>
            <person name="Sood P."/>
        </authorList>
    </citation>
    <scope>NUCLEOTIDE SEQUENCE [LARGE SCALE GENOMIC DNA]</scope>
    <source>
        <strain evidence="2">WM001</strain>
    </source>
</reference>
<comment type="caution">
    <text evidence="2">The sequence shown here is derived from an EMBL/GenBank/DDBJ whole genome shotgun (WGS) entry which is preliminary data.</text>
</comment>
<gene>
    <name evidence="2" type="ORF">SteCoe_3285</name>
</gene>
<name>A0A1R2CXI1_9CILI</name>
<feature type="compositionally biased region" description="Basic and acidic residues" evidence="1">
    <location>
        <begin position="20"/>
        <end position="43"/>
    </location>
</feature>
<dbReference type="Proteomes" id="UP000187209">
    <property type="component" value="Unassembled WGS sequence"/>
</dbReference>
<feature type="compositionally biased region" description="Polar residues" evidence="1">
    <location>
        <begin position="507"/>
        <end position="520"/>
    </location>
</feature>
<evidence type="ECO:0008006" key="4">
    <source>
        <dbReference type="Google" id="ProtNLM"/>
    </source>
</evidence>
<feature type="compositionally biased region" description="Basic and acidic residues" evidence="1">
    <location>
        <begin position="51"/>
        <end position="68"/>
    </location>
</feature>
<organism evidence="2 3">
    <name type="scientific">Stentor coeruleus</name>
    <dbReference type="NCBI Taxonomy" id="5963"/>
    <lineage>
        <taxon>Eukaryota</taxon>
        <taxon>Sar</taxon>
        <taxon>Alveolata</taxon>
        <taxon>Ciliophora</taxon>
        <taxon>Postciliodesmatophora</taxon>
        <taxon>Heterotrichea</taxon>
        <taxon>Heterotrichida</taxon>
        <taxon>Stentoridae</taxon>
        <taxon>Stentor</taxon>
    </lineage>
</organism>
<evidence type="ECO:0000313" key="2">
    <source>
        <dbReference type="EMBL" id="OMJ93719.1"/>
    </source>
</evidence>
<feature type="region of interest" description="Disordered" evidence="1">
    <location>
        <begin position="493"/>
        <end position="520"/>
    </location>
</feature>
<evidence type="ECO:0000256" key="1">
    <source>
        <dbReference type="SAM" id="MobiDB-lite"/>
    </source>
</evidence>
<dbReference type="AlphaFoldDB" id="A0A1R2CXI1"/>
<accession>A0A1R2CXI1</accession>
<proteinExistence type="predicted"/>
<dbReference type="OrthoDB" id="306254at2759"/>
<evidence type="ECO:0000313" key="3">
    <source>
        <dbReference type="Proteomes" id="UP000187209"/>
    </source>
</evidence>
<dbReference type="EMBL" id="MPUH01000038">
    <property type="protein sequence ID" value="OMJ93719.1"/>
    <property type="molecule type" value="Genomic_DNA"/>
</dbReference>
<sequence>MEMKSLITETLYQTVQENQEVYKKEHDDKGNNEVKKHNNDVVKKKYPIHKKLNEGKSMKTEKRYKESSDSGFNNTEVRIKNKVERIRREGRKAVVSETRLHSKSKSKHNSKSEEKSKSKKSPVPQIISYTKQRKKIIRVSDLRGKLEDTPKEIEFIHTLSKLDKTNHKRFAKKKKRKRSKSNFKLDREKSAYNTIFSSERKEKYLTSYTDDTYRENSEEHRQAITEKLKRLKERVAYTQSLLKAQAAITIQRWFRANRQRFKSNNIKYYEDSLDSNSKYEHKSGSWIDQDPEPLVFQSKNEFGESYEKKIQENALVIEKNTQIKDNIETNEHDKNTENVYNNEHMAGVKPDNNESVKNTVLNENKEQISNILTPIESIISEKSLEINQNKPKVVYKVPALAMETIKSRNSKDTNSIPKHSQNLIPHIYTQPYISRENIKAPVTSNIDSDSQQKSLESYISESSISQLIIDESNKSFNSKSSYSSKSSTIKNFNSKYPNLQPKPILNPETQNSFPISSIKQESPKSIIENINIEDSSSLEDSSGSQNSDAYLRNILSRNPPSMPNKTIERPGIILMDDPESSDEEWSRDFNLYPIVNIQTQPQDEKVKIIDSSQNENLNNFDMKIFQLIQDEITLFLETIPFNTIEKPVNPAKDFIEDYVEKFEKALSQDEEDILELINTPFYIDPLTKMEMLQNIEIGSLQKYTVLELFLPQSLTPELKRIAHMQQFREQSTQDSQEFIKYQSTYLQMLYDCINESFNHLRPFGLKGLPDPWSNTASILYGEGDLKTVMKKSKKLLFRWECVHVGTYPDSNNNSNDEKLQKIREERLGVMLSQNVSDDENKWIAYDDEETQVKIDVSELVFDFLVDETVEIIKENFRGF</sequence>
<protein>
    <recommendedName>
        <fullName evidence="4">DUF4378 domain-containing protein</fullName>
    </recommendedName>
</protein>
<feature type="region of interest" description="Disordered" evidence="1">
    <location>
        <begin position="20"/>
        <end position="128"/>
    </location>
</feature>